<dbReference type="Gramene" id="OE9A025433T1">
    <property type="protein sequence ID" value="OE9A025433C1"/>
    <property type="gene ID" value="OE9A025433"/>
</dbReference>
<organism evidence="1 2">
    <name type="scientific">Olea europaea subsp. europaea</name>
    <dbReference type="NCBI Taxonomy" id="158383"/>
    <lineage>
        <taxon>Eukaryota</taxon>
        <taxon>Viridiplantae</taxon>
        <taxon>Streptophyta</taxon>
        <taxon>Embryophyta</taxon>
        <taxon>Tracheophyta</taxon>
        <taxon>Spermatophyta</taxon>
        <taxon>Magnoliopsida</taxon>
        <taxon>eudicotyledons</taxon>
        <taxon>Gunneridae</taxon>
        <taxon>Pentapetalae</taxon>
        <taxon>asterids</taxon>
        <taxon>lamiids</taxon>
        <taxon>Lamiales</taxon>
        <taxon>Oleaceae</taxon>
        <taxon>Oleeae</taxon>
        <taxon>Olea</taxon>
    </lineage>
</organism>
<dbReference type="EMBL" id="CACTIH010009057">
    <property type="protein sequence ID" value="CAA3021623.1"/>
    <property type="molecule type" value="Genomic_DNA"/>
</dbReference>
<protein>
    <submittedName>
        <fullName evidence="1">Uncharacterized protein</fullName>
    </submittedName>
</protein>
<accession>A0A8S0US87</accession>
<dbReference type="AlphaFoldDB" id="A0A8S0US87"/>
<proteinExistence type="predicted"/>
<reference evidence="1 2" key="1">
    <citation type="submission" date="2019-12" db="EMBL/GenBank/DDBJ databases">
        <authorList>
            <person name="Alioto T."/>
            <person name="Alioto T."/>
            <person name="Gomez Garrido J."/>
        </authorList>
    </citation>
    <scope>NUCLEOTIDE SEQUENCE [LARGE SCALE GENOMIC DNA]</scope>
</reference>
<sequence>MIWSLNLRPISLLISCLTPKMLLVQMVLNYLKSQPHSQRMKLSSYLISVEQIFIFLARFVPTPILPRAFRVRYVVLAFIAIVLHGTSNCLRTAGGVAIVGSGDGHSFVVFHVWRGGLYCLRWGMDRPHYLPTEETSNYIASSNMLVSCDVCLRWYGNWSGSVVNTNCRALSLRG</sequence>
<keyword evidence="2" id="KW-1185">Reference proteome</keyword>
<evidence type="ECO:0000313" key="1">
    <source>
        <dbReference type="EMBL" id="CAA3021623.1"/>
    </source>
</evidence>
<comment type="caution">
    <text evidence="1">The sequence shown here is derived from an EMBL/GenBank/DDBJ whole genome shotgun (WGS) entry which is preliminary data.</text>
</comment>
<name>A0A8S0US87_OLEEU</name>
<gene>
    <name evidence="1" type="ORF">OLEA9_A025433</name>
</gene>
<dbReference type="Proteomes" id="UP000594638">
    <property type="component" value="Unassembled WGS sequence"/>
</dbReference>
<evidence type="ECO:0000313" key="2">
    <source>
        <dbReference type="Proteomes" id="UP000594638"/>
    </source>
</evidence>